<organism evidence="1 2">
    <name type="scientific">Cylicostephanus goldi</name>
    <name type="common">Nematode worm</name>
    <dbReference type="NCBI Taxonomy" id="71465"/>
    <lineage>
        <taxon>Eukaryota</taxon>
        <taxon>Metazoa</taxon>
        <taxon>Ecdysozoa</taxon>
        <taxon>Nematoda</taxon>
        <taxon>Chromadorea</taxon>
        <taxon>Rhabditida</taxon>
        <taxon>Rhabditina</taxon>
        <taxon>Rhabditomorpha</taxon>
        <taxon>Strongyloidea</taxon>
        <taxon>Strongylidae</taxon>
        <taxon>Cylicostephanus</taxon>
    </lineage>
</organism>
<accession>A0A3P6SST9</accession>
<reference evidence="1 2" key="1">
    <citation type="submission" date="2018-11" db="EMBL/GenBank/DDBJ databases">
        <authorList>
            <consortium name="Pathogen Informatics"/>
        </authorList>
    </citation>
    <scope>NUCLEOTIDE SEQUENCE [LARGE SCALE GENOMIC DNA]</scope>
</reference>
<evidence type="ECO:0000313" key="1">
    <source>
        <dbReference type="EMBL" id="VDK73123.1"/>
    </source>
</evidence>
<dbReference type="EMBL" id="UYRV01023143">
    <property type="protein sequence ID" value="VDK73123.1"/>
    <property type="molecule type" value="Genomic_DNA"/>
</dbReference>
<proteinExistence type="predicted"/>
<evidence type="ECO:0000313" key="2">
    <source>
        <dbReference type="Proteomes" id="UP000271889"/>
    </source>
</evidence>
<dbReference type="Proteomes" id="UP000271889">
    <property type="component" value="Unassembled WGS sequence"/>
</dbReference>
<dbReference type="AlphaFoldDB" id="A0A3P6SST9"/>
<keyword evidence="2" id="KW-1185">Reference proteome</keyword>
<sequence>MVTDAVDRQVIQERKRACETADHPATNDQDDYEFCVICTAPDSKIRDVEGEITQIRADSTRQYSRVTKF</sequence>
<name>A0A3P6SST9_CYLGO</name>
<gene>
    <name evidence="1" type="ORF">CGOC_LOCUS6903</name>
</gene>
<protein>
    <submittedName>
        <fullName evidence="1">Uncharacterized protein</fullName>
    </submittedName>
</protein>